<reference evidence="1 2" key="2">
    <citation type="submission" date="2018-11" db="EMBL/GenBank/DDBJ databases">
        <authorList>
            <consortium name="Pathogen Informatics"/>
        </authorList>
    </citation>
    <scope>NUCLEOTIDE SEQUENCE [LARGE SCALE GENOMIC DNA]</scope>
</reference>
<evidence type="ECO:0000313" key="1">
    <source>
        <dbReference type="EMBL" id="VDM37772.1"/>
    </source>
</evidence>
<gene>
    <name evidence="1" type="ORF">TCNE_LOCUS6451</name>
</gene>
<dbReference type="AlphaFoldDB" id="A0A183UD81"/>
<dbReference type="Proteomes" id="UP000050794">
    <property type="component" value="Unassembled WGS sequence"/>
</dbReference>
<reference evidence="3" key="1">
    <citation type="submission" date="2016-06" db="UniProtKB">
        <authorList>
            <consortium name="WormBaseParasite"/>
        </authorList>
    </citation>
    <scope>IDENTIFICATION</scope>
</reference>
<evidence type="ECO:0000313" key="2">
    <source>
        <dbReference type="Proteomes" id="UP000050794"/>
    </source>
</evidence>
<accession>A0A183UD81</accession>
<protein>
    <submittedName>
        <fullName evidence="3">40S ribosomal protein S28</fullName>
    </submittedName>
</protein>
<organism evidence="2 3">
    <name type="scientific">Toxocara canis</name>
    <name type="common">Canine roundworm</name>
    <dbReference type="NCBI Taxonomy" id="6265"/>
    <lineage>
        <taxon>Eukaryota</taxon>
        <taxon>Metazoa</taxon>
        <taxon>Ecdysozoa</taxon>
        <taxon>Nematoda</taxon>
        <taxon>Chromadorea</taxon>
        <taxon>Rhabditida</taxon>
        <taxon>Spirurina</taxon>
        <taxon>Ascaridomorpha</taxon>
        <taxon>Ascaridoidea</taxon>
        <taxon>Toxocaridae</taxon>
        <taxon>Toxocara</taxon>
    </lineage>
</organism>
<dbReference type="EMBL" id="UYWY01019496">
    <property type="protein sequence ID" value="VDM37772.1"/>
    <property type="molecule type" value="Genomic_DNA"/>
</dbReference>
<dbReference type="WBParaSite" id="TCNE_0000645101-mRNA-1">
    <property type="protein sequence ID" value="TCNE_0000645101-mRNA-1"/>
    <property type="gene ID" value="TCNE_0000645101"/>
</dbReference>
<evidence type="ECO:0000313" key="3">
    <source>
        <dbReference type="WBParaSite" id="TCNE_0000645101-mRNA-1"/>
    </source>
</evidence>
<name>A0A183UD81_TOXCA</name>
<sequence>MSFHFSMKTWTVIVLRSTYKVYVRVTVRGQGKVGIITQTDLSLIRISEQLSAYLTELGLTGADEELTNDKQNKIV</sequence>
<keyword evidence="2" id="KW-1185">Reference proteome</keyword>
<proteinExistence type="predicted"/>